<dbReference type="EMBL" id="AWXZ01000018">
    <property type="protein sequence ID" value="ESR25696.1"/>
    <property type="molecule type" value="Genomic_DNA"/>
</dbReference>
<evidence type="ECO:0000256" key="1">
    <source>
        <dbReference type="SAM" id="MobiDB-lite"/>
    </source>
</evidence>
<evidence type="ECO:0000256" key="2">
    <source>
        <dbReference type="SAM" id="Phobius"/>
    </source>
</evidence>
<gene>
    <name evidence="3" type="ORF">N177_1529</name>
</gene>
<keyword evidence="2" id="KW-0812">Transmembrane</keyword>
<feature type="region of interest" description="Disordered" evidence="1">
    <location>
        <begin position="1"/>
        <end position="41"/>
    </location>
</feature>
<dbReference type="OrthoDB" id="7257484at2"/>
<keyword evidence="2" id="KW-1133">Transmembrane helix</keyword>
<feature type="transmembrane region" description="Helical" evidence="2">
    <location>
        <begin position="198"/>
        <end position="225"/>
    </location>
</feature>
<feature type="transmembrane region" description="Helical" evidence="2">
    <location>
        <begin position="164"/>
        <end position="192"/>
    </location>
</feature>
<dbReference type="RefSeq" id="WP_023431671.1">
    <property type="nucleotide sequence ID" value="NZ_AWXZ01000018.1"/>
</dbReference>
<sequence>MAWGLAAGPTSPLREAEGGAVPSRARGRQGQVEDAGTADGGGHGVYRRRVLYVHGFDPRGPRVYHGFFREGAGIAAGRFGRTLSVSPRRKAGPHASAWTVEATDEATGQRTVTDYEVLRWDDIVRDLWTARSPLRLILEAFRVLLFTWRAGILRTHYRPARAGFLAILTPPAIIAAAALAAVLLTLAAYAAISALAGALGAGATTAALAGAAAAGAVLVGVFLLWRVAETRTNLWWLTRCLDYLLGTASGRTDRSVARAEHFAGRLVEAWRSGEDDEILVVGHSLGALHAVRMVAGALRQEEGIGRRGARVALLTLGQTIPFYNMLGEDRAFREDLVLLGTTDRITFFDVTSGSDPGSACRLPMLEGMDVRPEDARVVQREPDFHDILGPETFRHVRARPLEFHFQYLKPSERGTRFDYFEIVTRPAPLRAVVREAA</sequence>
<dbReference type="eggNOG" id="COG0596">
    <property type="taxonomic scope" value="Bacteria"/>
</dbReference>
<accession>V4RHT8</accession>
<dbReference type="AlphaFoldDB" id="V4RHT8"/>
<dbReference type="InterPro" id="IPR029058">
    <property type="entry name" value="AB_hydrolase_fold"/>
</dbReference>
<reference evidence="3 4" key="1">
    <citation type="journal article" date="2014" name="Genome Announc.">
        <title>Draft Genome Sequence of Lutibaculum baratangense Strain AMV1T, Isolated from a Mud Volcano in Andamans, India.</title>
        <authorList>
            <person name="Singh A."/>
            <person name="Sreenivas A."/>
            <person name="Sathyanarayana Reddy G."/>
            <person name="Pinnaka A.K."/>
            <person name="Shivaji S."/>
        </authorList>
    </citation>
    <scope>NUCLEOTIDE SEQUENCE [LARGE SCALE GENOMIC DNA]</scope>
    <source>
        <strain evidence="3 4">AMV1</strain>
    </source>
</reference>
<name>V4RHT8_9HYPH</name>
<dbReference type="SUPFAM" id="SSF53474">
    <property type="entry name" value="alpha/beta-Hydrolases"/>
    <property type="match status" value="1"/>
</dbReference>
<organism evidence="3 4">
    <name type="scientific">Lutibaculum baratangense AMV1</name>
    <dbReference type="NCBI Taxonomy" id="631454"/>
    <lineage>
        <taxon>Bacteria</taxon>
        <taxon>Pseudomonadati</taxon>
        <taxon>Pseudomonadota</taxon>
        <taxon>Alphaproteobacteria</taxon>
        <taxon>Hyphomicrobiales</taxon>
        <taxon>Tepidamorphaceae</taxon>
        <taxon>Lutibaculum</taxon>
    </lineage>
</organism>
<dbReference type="STRING" id="631454.N177_1529"/>
<dbReference type="Proteomes" id="UP000017819">
    <property type="component" value="Unassembled WGS sequence"/>
</dbReference>
<proteinExistence type="predicted"/>
<protein>
    <submittedName>
        <fullName evidence="3">Uncharacterized protein</fullName>
    </submittedName>
</protein>
<evidence type="ECO:0000313" key="3">
    <source>
        <dbReference type="EMBL" id="ESR25696.1"/>
    </source>
</evidence>
<keyword evidence="2" id="KW-0472">Membrane</keyword>
<evidence type="ECO:0000313" key="4">
    <source>
        <dbReference type="Proteomes" id="UP000017819"/>
    </source>
</evidence>
<keyword evidence="4" id="KW-1185">Reference proteome</keyword>
<comment type="caution">
    <text evidence="3">The sequence shown here is derived from an EMBL/GenBank/DDBJ whole genome shotgun (WGS) entry which is preliminary data.</text>
</comment>